<comment type="caution">
    <text evidence="7">The sequence shown here is derived from an EMBL/GenBank/DDBJ whole genome shotgun (WGS) entry which is preliminary data.</text>
</comment>
<evidence type="ECO:0000256" key="5">
    <source>
        <dbReference type="SAM" id="MobiDB-lite"/>
    </source>
</evidence>
<proteinExistence type="predicted"/>
<keyword evidence="8" id="KW-1185">Reference proteome</keyword>
<protein>
    <recommendedName>
        <fullName evidence="6">RING-type domain-containing protein</fullName>
    </recommendedName>
</protein>
<dbReference type="AlphaFoldDB" id="A0A9Q0DB33"/>
<feature type="domain" description="RING-type" evidence="6">
    <location>
        <begin position="8"/>
        <end position="52"/>
    </location>
</feature>
<dbReference type="SMART" id="SM00184">
    <property type="entry name" value="RING"/>
    <property type="match status" value="1"/>
</dbReference>
<dbReference type="SUPFAM" id="SSF57850">
    <property type="entry name" value="RING/U-box"/>
    <property type="match status" value="1"/>
</dbReference>
<feature type="region of interest" description="Disordered" evidence="5">
    <location>
        <begin position="85"/>
        <end position="114"/>
    </location>
</feature>
<dbReference type="InterPro" id="IPR051435">
    <property type="entry name" value="RING_finger_E3_ubiq-ligases"/>
</dbReference>
<dbReference type="GO" id="GO:0016567">
    <property type="term" value="P:protein ubiquitination"/>
    <property type="evidence" value="ECO:0007669"/>
    <property type="project" value="TreeGrafter"/>
</dbReference>
<evidence type="ECO:0000313" key="7">
    <source>
        <dbReference type="EMBL" id="KAJ3585263.1"/>
    </source>
</evidence>
<dbReference type="InterPro" id="IPR017907">
    <property type="entry name" value="Znf_RING_CS"/>
</dbReference>
<dbReference type="InterPro" id="IPR027370">
    <property type="entry name" value="Znf-RING_euk"/>
</dbReference>
<dbReference type="PROSITE" id="PS00518">
    <property type="entry name" value="ZF_RING_1"/>
    <property type="match status" value="1"/>
</dbReference>
<dbReference type="OrthoDB" id="252722at2759"/>
<evidence type="ECO:0000256" key="3">
    <source>
        <dbReference type="ARBA" id="ARBA00022833"/>
    </source>
</evidence>
<evidence type="ECO:0000313" key="8">
    <source>
        <dbReference type="Proteomes" id="UP001148018"/>
    </source>
</evidence>
<evidence type="ECO:0000256" key="1">
    <source>
        <dbReference type="ARBA" id="ARBA00022723"/>
    </source>
</evidence>
<evidence type="ECO:0000256" key="2">
    <source>
        <dbReference type="ARBA" id="ARBA00022771"/>
    </source>
</evidence>
<evidence type="ECO:0000259" key="6">
    <source>
        <dbReference type="PROSITE" id="PS50089"/>
    </source>
</evidence>
<dbReference type="GO" id="GO:0061630">
    <property type="term" value="F:ubiquitin protein ligase activity"/>
    <property type="evidence" value="ECO:0007669"/>
    <property type="project" value="TreeGrafter"/>
</dbReference>
<sequence>MCSEDLECGICCEPYDAARHCPRELRCGHSFCESCLGALRGRGDVIACPLCRRTTRVPAAGVRLRAALRVDEGVWERMVSAGVLPAEDRNTDDDDETPEPSCRGDGGGDDSLSLSRGGRFRLSWKKVWRKIVGSGPQGDGARNYITNDEFRDYALMSFYTF</sequence>
<dbReference type="PANTHER" id="PTHR22791">
    <property type="entry name" value="RING-TYPE DOMAIN-CONTAINING PROTEIN"/>
    <property type="match status" value="1"/>
</dbReference>
<dbReference type="InterPro" id="IPR001841">
    <property type="entry name" value="Znf_RING"/>
</dbReference>
<dbReference type="Pfam" id="PF13445">
    <property type="entry name" value="zf-RING_UBOX"/>
    <property type="match status" value="1"/>
</dbReference>
<evidence type="ECO:0000256" key="4">
    <source>
        <dbReference type="PROSITE-ProRule" id="PRU00175"/>
    </source>
</evidence>
<gene>
    <name evidence="7" type="ORF">NHX12_013984</name>
</gene>
<dbReference type="EMBL" id="JANIIK010000118">
    <property type="protein sequence ID" value="KAJ3585263.1"/>
    <property type="molecule type" value="Genomic_DNA"/>
</dbReference>
<dbReference type="Proteomes" id="UP001148018">
    <property type="component" value="Unassembled WGS sequence"/>
</dbReference>
<keyword evidence="2 4" id="KW-0863">Zinc-finger</keyword>
<keyword evidence="3" id="KW-0862">Zinc</keyword>
<dbReference type="PANTHER" id="PTHR22791:SF14">
    <property type="entry name" value="RING FINGER PROTEIN 227"/>
    <property type="match status" value="1"/>
</dbReference>
<reference evidence="7" key="1">
    <citation type="submission" date="2022-07" db="EMBL/GenBank/DDBJ databases">
        <title>Chromosome-level genome of Muraenolepis orangiensis.</title>
        <authorList>
            <person name="Kim J."/>
        </authorList>
    </citation>
    <scope>NUCLEOTIDE SEQUENCE</scope>
    <source>
        <strain evidence="7">KU_S4_2022</strain>
        <tissue evidence="7">Muscle</tissue>
    </source>
</reference>
<dbReference type="Gene3D" id="3.30.40.10">
    <property type="entry name" value="Zinc/RING finger domain, C3HC4 (zinc finger)"/>
    <property type="match status" value="1"/>
</dbReference>
<name>A0A9Q0DB33_9TELE</name>
<accession>A0A9Q0DB33</accession>
<dbReference type="PROSITE" id="PS50089">
    <property type="entry name" value="ZF_RING_2"/>
    <property type="match status" value="1"/>
</dbReference>
<dbReference type="InterPro" id="IPR013083">
    <property type="entry name" value="Znf_RING/FYVE/PHD"/>
</dbReference>
<organism evidence="7 8">
    <name type="scientific">Muraenolepis orangiensis</name>
    <name type="common">Patagonian moray cod</name>
    <dbReference type="NCBI Taxonomy" id="630683"/>
    <lineage>
        <taxon>Eukaryota</taxon>
        <taxon>Metazoa</taxon>
        <taxon>Chordata</taxon>
        <taxon>Craniata</taxon>
        <taxon>Vertebrata</taxon>
        <taxon>Euteleostomi</taxon>
        <taxon>Actinopterygii</taxon>
        <taxon>Neopterygii</taxon>
        <taxon>Teleostei</taxon>
        <taxon>Neoteleostei</taxon>
        <taxon>Acanthomorphata</taxon>
        <taxon>Zeiogadaria</taxon>
        <taxon>Gadariae</taxon>
        <taxon>Gadiformes</taxon>
        <taxon>Muraenolepidoidei</taxon>
        <taxon>Muraenolepididae</taxon>
        <taxon>Muraenolepis</taxon>
    </lineage>
</organism>
<keyword evidence="1" id="KW-0479">Metal-binding</keyword>
<dbReference type="GO" id="GO:0008270">
    <property type="term" value="F:zinc ion binding"/>
    <property type="evidence" value="ECO:0007669"/>
    <property type="project" value="UniProtKB-KW"/>
</dbReference>